<keyword evidence="1" id="KW-0472">Membrane</keyword>
<evidence type="ECO:0000313" key="4">
    <source>
        <dbReference type="Proteomes" id="UP000077628"/>
    </source>
</evidence>
<sequence length="259" mass="26720">MSYLPKSLSRSVNSLALGIGLALSQGAAAATLDLDFSYRMTPGAGALGTTIATAHFEDVITSTGFKGIDLTLTNVGSDLVPGVGSTSYISGLLLAFDFADEELPNIIIEQFDGDNAQSDRWEPQEDVATVDGFTFTSELGFPKGTSNPSSSTSLASLRVGDSAHIQFWWDTGLEQGDLTVAALVEALRGDSADASIPDIMAAVKVRSLGAITGGENIESVATLVVGAVEPTAAPVPVPGALPLFASALAGFGVLRRRRA</sequence>
<evidence type="ECO:0000313" key="3">
    <source>
        <dbReference type="EMBL" id="OAI16665.1"/>
    </source>
</evidence>
<evidence type="ECO:0008006" key="5">
    <source>
        <dbReference type="Google" id="ProtNLM"/>
    </source>
</evidence>
<dbReference type="Proteomes" id="UP000077628">
    <property type="component" value="Unassembled WGS sequence"/>
</dbReference>
<organism evidence="3 4">
    <name type="scientific">Methylomonas koyamae</name>
    <dbReference type="NCBI Taxonomy" id="702114"/>
    <lineage>
        <taxon>Bacteria</taxon>
        <taxon>Pseudomonadati</taxon>
        <taxon>Pseudomonadota</taxon>
        <taxon>Gammaproteobacteria</taxon>
        <taxon>Methylococcales</taxon>
        <taxon>Methylococcaceae</taxon>
        <taxon>Methylomonas</taxon>
    </lineage>
</organism>
<gene>
    <name evidence="3" type="ORF">A1355_09100</name>
</gene>
<reference evidence="4" key="1">
    <citation type="submission" date="2016-03" db="EMBL/GenBank/DDBJ databases">
        <authorList>
            <person name="Heylen K."/>
            <person name="De Vos P."/>
            <person name="Vekeman B."/>
        </authorList>
    </citation>
    <scope>NUCLEOTIDE SEQUENCE [LARGE SCALE GENOMIC DNA]</scope>
    <source>
        <strain evidence="4">R-45383</strain>
    </source>
</reference>
<keyword evidence="1" id="KW-0812">Transmembrane</keyword>
<dbReference type="InterPro" id="IPR013424">
    <property type="entry name" value="Ice-binding_C"/>
</dbReference>
<accession>A0A177NFH0</accession>
<dbReference type="AlphaFoldDB" id="A0A177NFH0"/>
<keyword evidence="2" id="KW-0732">Signal</keyword>
<feature type="chain" id="PRO_5008069082" description="PEP-CTERM protein-sorting domain-containing protein" evidence="2">
    <location>
        <begin position="30"/>
        <end position="259"/>
    </location>
</feature>
<feature type="transmembrane region" description="Helical" evidence="1">
    <location>
        <begin position="235"/>
        <end position="254"/>
    </location>
</feature>
<keyword evidence="4" id="KW-1185">Reference proteome</keyword>
<proteinExistence type="predicted"/>
<protein>
    <recommendedName>
        <fullName evidence="5">PEP-CTERM protein-sorting domain-containing protein</fullName>
    </recommendedName>
</protein>
<dbReference type="EMBL" id="LUUK01000183">
    <property type="protein sequence ID" value="OAI16665.1"/>
    <property type="molecule type" value="Genomic_DNA"/>
</dbReference>
<dbReference type="NCBIfam" id="TIGR02595">
    <property type="entry name" value="PEP_CTERM"/>
    <property type="match status" value="1"/>
</dbReference>
<comment type="caution">
    <text evidence="3">The sequence shown here is derived from an EMBL/GenBank/DDBJ whole genome shotgun (WGS) entry which is preliminary data.</text>
</comment>
<evidence type="ECO:0000256" key="1">
    <source>
        <dbReference type="SAM" id="Phobius"/>
    </source>
</evidence>
<feature type="signal peptide" evidence="2">
    <location>
        <begin position="1"/>
        <end position="29"/>
    </location>
</feature>
<keyword evidence="1" id="KW-1133">Transmembrane helix</keyword>
<name>A0A177NFH0_9GAMM</name>
<evidence type="ECO:0000256" key="2">
    <source>
        <dbReference type="SAM" id="SignalP"/>
    </source>
</evidence>
<dbReference type="RefSeq" id="WP_064030025.1">
    <property type="nucleotide sequence ID" value="NZ_LUUK01000183.1"/>
</dbReference>